<dbReference type="CDD" id="cd00082">
    <property type="entry name" value="HisKA"/>
    <property type="match status" value="1"/>
</dbReference>
<dbReference type="GO" id="GO:0016020">
    <property type="term" value="C:membrane"/>
    <property type="evidence" value="ECO:0007669"/>
    <property type="project" value="UniProtKB-SubCell"/>
</dbReference>
<dbReference type="SMART" id="SM00065">
    <property type="entry name" value="GAF"/>
    <property type="match status" value="1"/>
</dbReference>
<dbReference type="GO" id="GO:0009584">
    <property type="term" value="P:detection of visible light"/>
    <property type="evidence" value="ECO:0007669"/>
    <property type="project" value="InterPro"/>
</dbReference>
<dbReference type="AlphaFoldDB" id="A0A346GC31"/>
<dbReference type="PROSITE" id="PS50046">
    <property type="entry name" value="PHYTOCHROME_2"/>
    <property type="match status" value="1"/>
</dbReference>
<dbReference type="InterPro" id="IPR013654">
    <property type="entry name" value="PAS_2"/>
</dbReference>
<dbReference type="InterPro" id="IPR036097">
    <property type="entry name" value="HisK_dim/P_sf"/>
</dbReference>
<dbReference type="SUPFAM" id="SSF47384">
    <property type="entry name" value="Homodimeric domain of signal transducing histidine kinase"/>
    <property type="match status" value="1"/>
</dbReference>
<dbReference type="Gene3D" id="1.10.287.130">
    <property type="match status" value="1"/>
</dbReference>
<evidence type="ECO:0000256" key="6">
    <source>
        <dbReference type="ARBA" id="ARBA00022606"/>
    </source>
</evidence>
<reference evidence="16" key="1">
    <citation type="submission" date="2017-10" db="EMBL/GenBank/DDBJ databases">
        <title>Color tuning of blue/red trichromatic phytochromes.</title>
        <authorList>
            <person name="Song J.Y."/>
            <person name="Cho S.M."/>
            <person name="Park Y.-I."/>
        </authorList>
    </citation>
    <scope>NUCLEOTIDE SEQUENCE</scope>
    <source>
        <strain evidence="16">PCC 7513</strain>
    </source>
</reference>
<dbReference type="InterPro" id="IPR050351">
    <property type="entry name" value="BphY/WalK/GraS-like"/>
</dbReference>
<dbReference type="Gene3D" id="3.30.565.10">
    <property type="entry name" value="Histidine kinase-like ATPase, C-terminal domain"/>
    <property type="match status" value="1"/>
</dbReference>
<name>A0A346GC31_9CHRO</name>
<dbReference type="PROSITE" id="PS50109">
    <property type="entry name" value="HIS_KIN"/>
    <property type="match status" value="1"/>
</dbReference>
<keyword evidence="5" id="KW-0600">Photoreceptor protein</keyword>
<dbReference type="InterPro" id="IPR035965">
    <property type="entry name" value="PAS-like_dom_sf"/>
</dbReference>
<evidence type="ECO:0000256" key="12">
    <source>
        <dbReference type="SAM" id="Coils"/>
    </source>
</evidence>
<dbReference type="SMART" id="SM00387">
    <property type="entry name" value="HATPase_c"/>
    <property type="match status" value="1"/>
</dbReference>
<dbReference type="Gene3D" id="3.30.450.20">
    <property type="entry name" value="PAS domain"/>
    <property type="match status" value="1"/>
</dbReference>
<dbReference type="Gene3D" id="3.30.450.40">
    <property type="match status" value="1"/>
</dbReference>
<dbReference type="GO" id="GO:0030295">
    <property type="term" value="F:protein kinase activator activity"/>
    <property type="evidence" value="ECO:0007669"/>
    <property type="project" value="TreeGrafter"/>
</dbReference>
<evidence type="ECO:0000256" key="1">
    <source>
        <dbReference type="ARBA" id="ARBA00000085"/>
    </source>
</evidence>
<keyword evidence="7" id="KW-0808">Transferase</keyword>
<evidence type="ECO:0000256" key="11">
    <source>
        <dbReference type="ARBA" id="ARBA00023170"/>
    </source>
</evidence>
<organism evidence="16">
    <name type="scientific">Gloeocapsa sp. PCC 7512</name>
    <dbReference type="NCBI Taxonomy" id="2303481"/>
    <lineage>
        <taxon>Bacteria</taxon>
        <taxon>Bacillati</taxon>
        <taxon>Cyanobacteriota</taxon>
        <taxon>Cyanophyceae</taxon>
        <taxon>Oscillatoriophycideae</taxon>
        <taxon>Chroococcales</taxon>
        <taxon>Chroococcaceae</taxon>
        <taxon>Gloeocapsa</taxon>
    </lineage>
</organism>
<comment type="subunit">
    <text evidence="3">Homodimer.</text>
</comment>
<dbReference type="PANTHER" id="PTHR42878">
    <property type="entry name" value="TWO-COMPONENT HISTIDINE KINASE"/>
    <property type="match status" value="1"/>
</dbReference>
<evidence type="ECO:0000256" key="7">
    <source>
        <dbReference type="ARBA" id="ARBA00022679"/>
    </source>
</evidence>
<dbReference type="InterPro" id="IPR001294">
    <property type="entry name" value="Phytochrome"/>
</dbReference>
<dbReference type="GO" id="GO:0007234">
    <property type="term" value="P:osmosensory signaling via phosphorelay pathway"/>
    <property type="evidence" value="ECO:0007669"/>
    <property type="project" value="TreeGrafter"/>
</dbReference>
<sequence>MANLNEYESQLFHAPGSIQPHGILLSFQKPELTIEHISENIQDYLGINPQKLLNQPIKKLFSPSQIEIIQETLREAAGNSNTCQLSFSTPLGKQEFDGVVHHLANQVILELEPKVVEKPENLPDFFAWVSNALANLQKTSTLKEFLHLVASEVQNIIQFDRVMVYQFDAQDAGEVVAEAKREDLYSYLGLHYPATDIPKASRKLYLECRVRYIPNLNAPPSDILAAQNAIHSQSLDLTSVSLRSVDSCCTQYHQNMGVAALLVISLIKDGRLWGLVSCHHQTPKYLPHAVRVACDLLGQFASLELANKIAKEELDNKIKLQSLHSEVLEAMAKKENFRDALLSPESRLLELVNAQGAAISLDDEIILVGKTPSQENIDQLIEWLEPQVVDSIFYTDSLPKLYPAAADKNIASGVLLLRISQIRRYYLLWFRPEVIQTVNWAGNPLESFQVAAEGDLVLCPRKSFELWQETVRFVSKPWKASEVESAIEFRNAIIGLILTQADELAKLNQELERSNQELASFAFAASHDLKEPLRGIHNYSVFMLEDYTEVLDELGIERLQTLVRLTHRMESLIDVLLKYSRLGQTELNLETRNLDFLLEQVINVFQVSYPDNDLEIRLTRPLPTVRCDSILVNEVFSNLLSNAFKYNNKSEKWLEIGYLEPNEQVQRGWIDAQLAVTAPPVFYFKDNGIGIRDRHQDTVFRLFKRLHAQNKFGGGIGAGLTIAKKIVERHGGIIWAESVYGEGTVFYFTLESYSMKR</sequence>
<dbReference type="SUPFAM" id="SSF55874">
    <property type="entry name" value="ATPase domain of HSP90 chaperone/DNA topoisomerase II/histidine kinase"/>
    <property type="match status" value="1"/>
</dbReference>
<evidence type="ECO:0000256" key="3">
    <source>
        <dbReference type="ARBA" id="ARBA00011738"/>
    </source>
</evidence>
<dbReference type="InterPro" id="IPR029016">
    <property type="entry name" value="GAF-like_dom_sf"/>
</dbReference>
<evidence type="ECO:0000256" key="8">
    <source>
        <dbReference type="ARBA" id="ARBA00022777"/>
    </source>
</evidence>
<dbReference type="EC" id="2.7.13.3" evidence="4"/>
<dbReference type="InterPro" id="IPR000014">
    <property type="entry name" value="PAS"/>
</dbReference>
<dbReference type="GO" id="GO:0006355">
    <property type="term" value="P:regulation of DNA-templated transcription"/>
    <property type="evidence" value="ECO:0007669"/>
    <property type="project" value="InterPro"/>
</dbReference>
<dbReference type="InterPro" id="IPR013515">
    <property type="entry name" value="Phytochrome_cen-reg"/>
</dbReference>
<feature type="coiled-coil region" evidence="12">
    <location>
        <begin position="497"/>
        <end position="524"/>
    </location>
</feature>
<evidence type="ECO:0000256" key="9">
    <source>
        <dbReference type="ARBA" id="ARBA00022991"/>
    </source>
</evidence>
<dbReference type="PRINTS" id="PR01033">
    <property type="entry name" value="PHYTOCHROME"/>
</dbReference>
<evidence type="ECO:0000256" key="5">
    <source>
        <dbReference type="ARBA" id="ARBA00022543"/>
    </source>
</evidence>
<comment type="catalytic activity">
    <reaction evidence="1">
        <text>ATP + protein L-histidine = ADP + protein N-phospho-L-histidine.</text>
        <dbReference type="EC" id="2.7.13.3"/>
    </reaction>
</comment>
<dbReference type="SUPFAM" id="SSF55781">
    <property type="entry name" value="GAF domain-like"/>
    <property type="match status" value="2"/>
</dbReference>
<feature type="domain" description="Histidine kinase" evidence="14">
    <location>
        <begin position="524"/>
        <end position="754"/>
    </location>
</feature>
<dbReference type="Gene3D" id="3.30.450.270">
    <property type="match status" value="1"/>
</dbReference>
<evidence type="ECO:0000259" key="15">
    <source>
        <dbReference type="PROSITE" id="PS50112"/>
    </source>
</evidence>
<dbReference type="InterPro" id="IPR003594">
    <property type="entry name" value="HATPase_dom"/>
</dbReference>
<keyword evidence="8" id="KW-0418">Kinase</keyword>
<keyword evidence="6" id="KW-0716">Sensory transduction</keyword>
<evidence type="ECO:0000256" key="10">
    <source>
        <dbReference type="ARBA" id="ARBA00023136"/>
    </source>
</evidence>
<proteinExistence type="inferred from homology"/>
<feature type="domain" description="Phytochrome chromophore attachment site" evidence="13">
    <location>
        <begin position="141"/>
        <end position="299"/>
    </location>
</feature>
<dbReference type="PANTHER" id="PTHR42878:SF15">
    <property type="entry name" value="BACTERIOPHYTOCHROME"/>
    <property type="match status" value="1"/>
</dbReference>
<keyword evidence="11" id="KW-0675">Receptor</keyword>
<evidence type="ECO:0000259" key="14">
    <source>
        <dbReference type="PROSITE" id="PS50109"/>
    </source>
</evidence>
<dbReference type="InterPro" id="IPR003661">
    <property type="entry name" value="HisK_dim/P_dom"/>
</dbReference>
<keyword evidence="12" id="KW-0175">Coiled coil</keyword>
<keyword evidence="9" id="KW-0157">Chromophore</keyword>
<comment type="similarity">
    <text evidence="2">In the N-terminal section; belongs to the phytochrome family.</text>
</comment>
<dbReference type="Pfam" id="PF01590">
    <property type="entry name" value="GAF"/>
    <property type="match status" value="1"/>
</dbReference>
<dbReference type="EMBL" id="MG345010">
    <property type="protein sequence ID" value="AXN94009.1"/>
    <property type="molecule type" value="Genomic_DNA"/>
</dbReference>
<dbReference type="InterPro" id="IPR016132">
    <property type="entry name" value="Phyto_chromo_attachment"/>
</dbReference>
<dbReference type="Pfam" id="PF02518">
    <property type="entry name" value="HATPase_c"/>
    <property type="match status" value="1"/>
</dbReference>
<dbReference type="Pfam" id="PF08446">
    <property type="entry name" value="PAS_2"/>
    <property type="match status" value="1"/>
</dbReference>
<accession>A0A346GC31</accession>
<dbReference type="Pfam" id="PF00360">
    <property type="entry name" value="PHY"/>
    <property type="match status" value="1"/>
</dbReference>
<protein>
    <recommendedName>
        <fullName evidence="4">histidine kinase</fullName>
        <ecNumber evidence="4">2.7.13.3</ecNumber>
    </recommendedName>
</protein>
<dbReference type="InterPro" id="IPR036890">
    <property type="entry name" value="HATPase_C_sf"/>
</dbReference>
<dbReference type="GO" id="GO:0000155">
    <property type="term" value="F:phosphorelay sensor kinase activity"/>
    <property type="evidence" value="ECO:0007669"/>
    <property type="project" value="InterPro"/>
</dbReference>
<dbReference type="GO" id="GO:0000156">
    <property type="term" value="F:phosphorelay response regulator activity"/>
    <property type="evidence" value="ECO:0007669"/>
    <property type="project" value="TreeGrafter"/>
</dbReference>
<evidence type="ECO:0000313" key="16">
    <source>
        <dbReference type="EMBL" id="AXN94009.1"/>
    </source>
</evidence>
<evidence type="ECO:0000256" key="4">
    <source>
        <dbReference type="ARBA" id="ARBA00012438"/>
    </source>
</evidence>
<evidence type="ECO:0000256" key="2">
    <source>
        <dbReference type="ARBA" id="ARBA00006402"/>
    </source>
</evidence>
<dbReference type="PROSITE" id="PS50112">
    <property type="entry name" value="PAS"/>
    <property type="match status" value="1"/>
</dbReference>
<keyword evidence="10" id="KW-0472">Membrane</keyword>
<feature type="domain" description="PAS" evidence="15">
    <location>
        <begin position="34"/>
        <end position="80"/>
    </location>
</feature>
<dbReference type="SUPFAM" id="SSF55785">
    <property type="entry name" value="PYP-like sensor domain (PAS domain)"/>
    <property type="match status" value="1"/>
</dbReference>
<dbReference type="InterPro" id="IPR043150">
    <property type="entry name" value="Phytochrome_PHY_sf"/>
</dbReference>
<evidence type="ECO:0000259" key="13">
    <source>
        <dbReference type="PROSITE" id="PS50046"/>
    </source>
</evidence>
<dbReference type="GO" id="GO:0009881">
    <property type="term" value="F:photoreceptor activity"/>
    <property type="evidence" value="ECO:0007669"/>
    <property type="project" value="UniProtKB-KW"/>
</dbReference>
<dbReference type="InterPro" id="IPR003018">
    <property type="entry name" value="GAF"/>
</dbReference>
<gene>
    <name evidence="16" type="primary">TP1</name>
    <name evidence="16" type="ORF">Gpr2095</name>
</gene>
<dbReference type="InterPro" id="IPR005467">
    <property type="entry name" value="His_kinase_dom"/>
</dbReference>